<dbReference type="GO" id="GO:0005737">
    <property type="term" value="C:cytoplasm"/>
    <property type="evidence" value="ECO:0007669"/>
    <property type="project" value="UniProtKB-SubCell"/>
</dbReference>
<evidence type="ECO:0000256" key="8">
    <source>
        <dbReference type="PIRSR" id="PIRSR006809-2"/>
    </source>
</evidence>
<dbReference type="GO" id="GO:0005525">
    <property type="term" value="F:GTP binding"/>
    <property type="evidence" value="ECO:0007669"/>
    <property type="project" value="UniProtKB-UniRule"/>
</dbReference>
<dbReference type="Gene3D" id="3.40.50.11060">
    <property type="entry name" value="GTPase HflX, N-terminal domain"/>
    <property type="match status" value="1"/>
</dbReference>
<dbReference type="InterPro" id="IPR027417">
    <property type="entry name" value="P-loop_NTPase"/>
</dbReference>
<dbReference type="PRINTS" id="PR00326">
    <property type="entry name" value="GTP1OBG"/>
</dbReference>
<dbReference type="InterPro" id="IPR025121">
    <property type="entry name" value="GTPase_HflX_N"/>
</dbReference>
<keyword evidence="5 6" id="KW-0342">GTP-binding</keyword>
<dbReference type="PIRSF" id="PIRSF006809">
    <property type="entry name" value="GTP-binding_hflX_prd"/>
    <property type="match status" value="1"/>
</dbReference>
<dbReference type="InterPro" id="IPR006073">
    <property type="entry name" value="GTP-bd"/>
</dbReference>
<organism evidence="10 11">
    <name type="scientific">Vulcanimicrobium alpinum</name>
    <dbReference type="NCBI Taxonomy" id="3016050"/>
    <lineage>
        <taxon>Bacteria</taxon>
        <taxon>Bacillati</taxon>
        <taxon>Vulcanimicrobiota</taxon>
        <taxon>Vulcanimicrobiia</taxon>
        <taxon>Vulcanimicrobiales</taxon>
        <taxon>Vulcanimicrobiaceae</taxon>
        <taxon>Vulcanimicrobium</taxon>
    </lineage>
</organism>
<comment type="function">
    <text evidence="6">GTPase that associates with the 50S ribosomal subunit and may have a role during protein synthesis or ribosome biogenesis.</text>
</comment>
<dbReference type="InterPro" id="IPR016496">
    <property type="entry name" value="GTPase_HflX"/>
</dbReference>
<evidence type="ECO:0000256" key="1">
    <source>
        <dbReference type="ARBA" id="ARBA00022490"/>
    </source>
</evidence>
<dbReference type="GO" id="GO:0003924">
    <property type="term" value="F:GTPase activity"/>
    <property type="evidence" value="ECO:0007669"/>
    <property type="project" value="UniProtKB-UniRule"/>
</dbReference>
<dbReference type="Gene3D" id="6.10.250.2860">
    <property type="match status" value="1"/>
</dbReference>
<keyword evidence="11" id="KW-1185">Reference proteome</keyword>
<evidence type="ECO:0000313" key="11">
    <source>
        <dbReference type="Proteomes" id="UP001317532"/>
    </source>
</evidence>
<dbReference type="Pfam" id="PF16360">
    <property type="entry name" value="GTP-bdg_M"/>
    <property type="match status" value="1"/>
</dbReference>
<evidence type="ECO:0000256" key="7">
    <source>
        <dbReference type="PIRSR" id="PIRSR006809-1"/>
    </source>
</evidence>
<dbReference type="Proteomes" id="UP001317532">
    <property type="component" value="Chromosome"/>
</dbReference>
<keyword evidence="2 8" id="KW-0479">Metal-binding</keyword>
<feature type="binding site" evidence="7">
    <location>
        <begin position="327"/>
        <end position="330"/>
    </location>
    <ligand>
        <name>GTP</name>
        <dbReference type="ChEBI" id="CHEBI:37565"/>
    </ligand>
</feature>
<accession>A0AAN1XYR8</accession>
<dbReference type="FunFam" id="3.40.50.11060:FF:000001">
    <property type="entry name" value="GTPase HflX"/>
    <property type="match status" value="1"/>
</dbReference>
<comment type="cofactor">
    <cofactor evidence="8">
        <name>Mg(2+)</name>
        <dbReference type="ChEBI" id="CHEBI:18420"/>
    </cofactor>
</comment>
<sequence length="374" mass="40837">MNEHRRLYPTRPQAQRALVVAVDTQDPQRPLAPELAEFTALADAAGAIIVDEVIQRLPHVDPATLVGSGKAREIAERAEAARADVLFVFNDLRPRQRTNLEKIVPLPIVDRTMLILDIFAQHARSREGQLQVELAQLRYRQSNLIGVGAALSRLGGGVGTRGPGETKLETDRRRIAQRVTLLQKQLDDVRRQRETRRGGRGRDPFVALVGYTNVGKSSLLNRLAGSGVNEGAFVADRPFATLDPTLRRAYVAPGVNVRLADTVGFITALPQELVNAFRATLEELENADLLLHVSDASNPDWPRQKASVETTLHELGLDAKPYLDVFNKVDRLDPAARAALPPGALEVSAATGVGIDMLRAAIAARRTAAAERLQ</sequence>
<feature type="binding site" evidence="8">
    <location>
        <position position="241"/>
    </location>
    <ligand>
        <name>Mg(2+)</name>
        <dbReference type="ChEBI" id="CHEBI:18420"/>
    </ligand>
</feature>
<dbReference type="NCBIfam" id="TIGR03156">
    <property type="entry name" value="GTP_HflX"/>
    <property type="match status" value="1"/>
</dbReference>
<gene>
    <name evidence="6" type="primary">hflX</name>
    <name evidence="10" type="ORF">WPS_24370</name>
</gene>
<dbReference type="InterPro" id="IPR032305">
    <property type="entry name" value="GTP-bd_M"/>
</dbReference>
<dbReference type="PANTHER" id="PTHR10229">
    <property type="entry name" value="GTP-BINDING PROTEIN HFLX"/>
    <property type="match status" value="1"/>
</dbReference>
<dbReference type="PANTHER" id="PTHR10229:SF0">
    <property type="entry name" value="GTP-BINDING PROTEIN 6-RELATED"/>
    <property type="match status" value="1"/>
</dbReference>
<evidence type="ECO:0000256" key="4">
    <source>
        <dbReference type="ARBA" id="ARBA00022842"/>
    </source>
</evidence>
<dbReference type="RefSeq" id="WP_317994772.1">
    <property type="nucleotide sequence ID" value="NZ_AP025523.1"/>
</dbReference>
<dbReference type="InterPro" id="IPR042108">
    <property type="entry name" value="GTPase_HflX_N_sf"/>
</dbReference>
<name>A0AAN1XYR8_UNVUL</name>
<dbReference type="SUPFAM" id="SSF52540">
    <property type="entry name" value="P-loop containing nucleoside triphosphate hydrolases"/>
    <property type="match status" value="1"/>
</dbReference>
<evidence type="ECO:0000256" key="3">
    <source>
        <dbReference type="ARBA" id="ARBA00022741"/>
    </source>
</evidence>
<dbReference type="HAMAP" id="MF_00900">
    <property type="entry name" value="GTPase_HflX"/>
    <property type="match status" value="1"/>
</dbReference>
<dbReference type="GO" id="GO:0043022">
    <property type="term" value="F:ribosome binding"/>
    <property type="evidence" value="ECO:0007669"/>
    <property type="project" value="TreeGrafter"/>
</dbReference>
<feature type="domain" description="Hflx-type G" evidence="9">
    <location>
        <begin position="204"/>
        <end position="370"/>
    </location>
</feature>
<keyword evidence="4 8" id="KW-0460">Magnesium</keyword>
<dbReference type="EMBL" id="AP025523">
    <property type="protein sequence ID" value="BDE07161.1"/>
    <property type="molecule type" value="Genomic_DNA"/>
</dbReference>
<dbReference type="Pfam" id="PF01926">
    <property type="entry name" value="MMR_HSR1"/>
    <property type="match status" value="1"/>
</dbReference>
<dbReference type="CDD" id="cd01878">
    <property type="entry name" value="HflX"/>
    <property type="match status" value="1"/>
</dbReference>
<proteinExistence type="inferred from homology"/>
<keyword evidence="3 6" id="KW-0547">Nucleotide-binding</keyword>
<dbReference type="KEGG" id="vab:WPS_24370"/>
<dbReference type="InterPro" id="IPR030394">
    <property type="entry name" value="G_HFLX_dom"/>
</dbReference>
<feature type="binding site" evidence="7">
    <location>
        <begin position="239"/>
        <end position="243"/>
    </location>
    <ligand>
        <name>GTP</name>
        <dbReference type="ChEBI" id="CHEBI:37565"/>
    </ligand>
</feature>
<protein>
    <recommendedName>
        <fullName evidence="6">GTPase HflX</fullName>
    </recommendedName>
    <alternativeName>
        <fullName evidence="6">GTP-binding protein HflX</fullName>
    </alternativeName>
</protein>
<evidence type="ECO:0000313" key="10">
    <source>
        <dbReference type="EMBL" id="BDE07161.1"/>
    </source>
</evidence>
<comment type="similarity">
    <text evidence="6">Belongs to the TRAFAC class OBG-HflX-like GTPase superfamily. HflX GTPase family.</text>
</comment>
<evidence type="ECO:0000256" key="6">
    <source>
        <dbReference type="HAMAP-Rule" id="MF_00900"/>
    </source>
</evidence>
<keyword evidence="1 6" id="KW-0963">Cytoplasm</keyword>
<feature type="binding site" evidence="7">
    <location>
        <begin position="210"/>
        <end position="217"/>
    </location>
    <ligand>
        <name>GTP</name>
        <dbReference type="ChEBI" id="CHEBI:37565"/>
    </ligand>
</feature>
<feature type="binding site" evidence="8">
    <location>
        <position position="217"/>
    </location>
    <ligand>
        <name>Mg(2+)</name>
        <dbReference type="ChEBI" id="CHEBI:18420"/>
    </ligand>
</feature>
<evidence type="ECO:0000256" key="2">
    <source>
        <dbReference type="ARBA" id="ARBA00022723"/>
    </source>
</evidence>
<dbReference type="GO" id="GO:0046872">
    <property type="term" value="F:metal ion binding"/>
    <property type="evidence" value="ECO:0007669"/>
    <property type="project" value="UniProtKB-KW"/>
</dbReference>
<feature type="binding site" evidence="7">
    <location>
        <begin position="261"/>
        <end position="264"/>
    </location>
    <ligand>
        <name>GTP</name>
        <dbReference type="ChEBI" id="CHEBI:37565"/>
    </ligand>
</feature>
<evidence type="ECO:0000256" key="5">
    <source>
        <dbReference type="ARBA" id="ARBA00023134"/>
    </source>
</evidence>
<dbReference type="Gene3D" id="3.40.50.300">
    <property type="entry name" value="P-loop containing nucleotide triphosphate hydrolases"/>
    <property type="match status" value="1"/>
</dbReference>
<evidence type="ECO:0000259" key="9">
    <source>
        <dbReference type="PROSITE" id="PS51705"/>
    </source>
</evidence>
<comment type="subcellular location">
    <subcellularLocation>
        <location evidence="6">Cytoplasm</location>
    </subcellularLocation>
    <text evidence="6">May associate with membranes.</text>
</comment>
<reference evidence="10 11" key="1">
    <citation type="journal article" date="2022" name="ISME Commun">
        <title>Vulcanimicrobium alpinus gen. nov. sp. nov., the first cultivated representative of the candidate phylum 'Eremiobacterota', is a metabolically versatile aerobic anoxygenic phototroph.</title>
        <authorList>
            <person name="Yabe S."/>
            <person name="Muto K."/>
            <person name="Abe K."/>
            <person name="Yokota A."/>
            <person name="Staudigel H."/>
            <person name="Tebo B.M."/>
        </authorList>
    </citation>
    <scope>NUCLEOTIDE SEQUENCE [LARGE SCALE GENOMIC DNA]</scope>
    <source>
        <strain evidence="10 11">WC8-2</strain>
    </source>
</reference>
<dbReference type="Pfam" id="PF13167">
    <property type="entry name" value="GTP-bdg_N"/>
    <property type="match status" value="1"/>
</dbReference>
<dbReference type="AlphaFoldDB" id="A0AAN1XYR8"/>
<comment type="subunit">
    <text evidence="6">Monomer. Associates with the 50S ribosomal subunit.</text>
</comment>
<dbReference type="PROSITE" id="PS51705">
    <property type="entry name" value="G_HFLX"/>
    <property type="match status" value="1"/>
</dbReference>